<evidence type="ECO:0008006" key="4">
    <source>
        <dbReference type="Google" id="ProtNLM"/>
    </source>
</evidence>
<dbReference type="VEuPathDB" id="CryptoDB:Cvel_12400"/>
<dbReference type="AlphaFoldDB" id="A0A0G4IAA0"/>
<proteinExistence type="predicted"/>
<sequence>MERLMLALLLLLSMLDIAHDFTAVCFGRCGVIVSSQSVRGQQKKKNLKGREETAEIEETDGPEGAASTNEFKDGVDISM</sequence>
<evidence type="ECO:0000313" key="3">
    <source>
        <dbReference type="EMBL" id="CEM53982.1"/>
    </source>
</evidence>
<accession>A0A0G4IAA0</accession>
<evidence type="ECO:0000256" key="2">
    <source>
        <dbReference type="SAM" id="SignalP"/>
    </source>
</evidence>
<dbReference type="EMBL" id="CDMZ01005744">
    <property type="protein sequence ID" value="CEM53982.1"/>
    <property type="molecule type" value="Genomic_DNA"/>
</dbReference>
<organism evidence="3">
    <name type="scientific">Chromera velia CCMP2878</name>
    <dbReference type="NCBI Taxonomy" id="1169474"/>
    <lineage>
        <taxon>Eukaryota</taxon>
        <taxon>Sar</taxon>
        <taxon>Alveolata</taxon>
        <taxon>Colpodellida</taxon>
        <taxon>Chromeraceae</taxon>
        <taxon>Chromera</taxon>
    </lineage>
</organism>
<name>A0A0G4IAA0_9ALVE</name>
<reference evidence="3" key="1">
    <citation type="submission" date="2014-11" db="EMBL/GenBank/DDBJ databases">
        <authorList>
            <person name="Otto D Thomas"/>
            <person name="Naeem Raeece"/>
        </authorList>
    </citation>
    <scope>NUCLEOTIDE SEQUENCE</scope>
</reference>
<feature type="signal peptide" evidence="2">
    <location>
        <begin position="1"/>
        <end position="20"/>
    </location>
</feature>
<gene>
    <name evidence="3" type="ORF">Cvel_12400</name>
</gene>
<feature type="compositionally biased region" description="Basic and acidic residues" evidence="1">
    <location>
        <begin position="70"/>
        <end position="79"/>
    </location>
</feature>
<feature type="region of interest" description="Disordered" evidence="1">
    <location>
        <begin position="36"/>
        <end position="79"/>
    </location>
</feature>
<protein>
    <recommendedName>
        <fullName evidence="4">Secreted protein</fullName>
    </recommendedName>
</protein>
<keyword evidence="2" id="KW-0732">Signal</keyword>
<evidence type="ECO:0000256" key="1">
    <source>
        <dbReference type="SAM" id="MobiDB-lite"/>
    </source>
</evidence>
<feature type="chain" id="PRO_5005192901" description="Secreted protein" evidence="2">
    <location>
        <begin position="21"/>
        <end position="79"/>
    </location>
</feature>